<evidence type="ECO:0000259" key="11">
    <source>
        <dbReference type="PROSITE" id="PS51217"/>
    </source>
</evidence>
<dbReference type="SUPFAM" id="SSF52540">
    <property type="entry name" value="P-loop containing nucleoside triphosphate hydrolases"/>
    <property type="match status" value="1"/>
</dbReference>
<dbReference type="GO" id="GO:0043138">
    <property type="term" value="F:3'-5' DNA helicase activity"/>
    <property type="evidence" value="ECO:0007669"/>
    <property type="project" value="UniProtKB-EC"/>
</dbReference>
<dbReference type="EC" id="5.6.2.4" evidence="7"/>
<dbReference type="PANTHER" id="PTHR11070:SF23">
    <property type="entry name" value="RECBCD ENZYME SUBUNIT RECB"/>
    <property type="match status" value="1"/>
</dbReference>
<dbReference type="GO" id="GO:0005829">
    <property type="term" value="C:cytosol"/>
    <property type="evidence" value="ECO:0007669"/>
    <property type="project" value="TreeGrafter"/>
</dbReference>
<evidence type="ECO:0000313" key="12">
    <source>
        <dbReference type="EMBL" id="HET98509.1"/>
    </source>
</evidence>
<dbReference type="Proteomes" id="UP000885986">
    <property type="component" value="Unassembled WGS sequence"/>
</dbReference>
<dbReference type="AlphaFoldDB" id="A0A7C2XGW6"/>
<dbReference type="HAMAP" id="MF_01485">
    <property type="entry name" value="RecB"/>
    <property type="match status" value="1"/>
</dbReference>
<evidence type="ECO:0000259" key="10">
    <source>
        <dbReference type="PROSITE" id="PS51198"/>
    </source>
</evidence>
<evidence type="ECO:0000256" key="4">
    <source>
        <dbReference type="ARBA" id="ARBA00022840"/>
    </source>
</evidence>
<keyword evidence="1 9" id="KW-0547">Nucleotide-binding</keyword>
<evidence type="ECO:0000256" key="8">
    <source>
        <dbReference type="ARBA" id="ARBA00048988"/>
    </source>
</evidence>
<dbReference type="EMBL" id="DSDS01000166">
    <property type="protein sequence ID" value="HET98509.1"/>
    <property type="molecule type" value="Genomic_DNA"/>
</dbReference>
<evidence type="ECO:0000256" key="1">
    <source>
        <dbReference type="ARBA" id="ARBA00022741"/>
    </source>
</evidence>
<dbReference type="Gene3D" id="3.40.50.300">
    <property type="entry name" value="P-loop containing nucleotide triphosphate hydrolases"/>
    <property type="match status" value="2"/>
</dbReference>
<organism evidence="12">
    <name type="scientific">Desulfurivibrio alkaliphilus</name>
    <dbReference type="NCBI Taxonomy" id="427923"/>
    <lineage>
        <taxon>Bacteria</taxon>
        <taxon>Pseudomonadati</taxon>
        <taxon>Thermodesulfobacteriota</taxon>
        <taxon>Desulfobulbia</taxon>
        <taxon>Desulfobulbales</taxon>
        <taxon>Desulfobulbaceae</taxon>
        <taxon>Desulfurivibrio</taxon>
    </lineage>
</organism>
<dbReference type="GO" id="GO:0000725">
    <property type="term" value="P:recombinational repair"/>
    <property type="evidence" value="ECO:0007669"/>
    <property type="project" value="TreeGrafter"/>
</dbReference>
<comment type="catalytic activity">
    <reaction evidence="6">
        <text>Couples ATP hydrolysis with the unwinding of duplex DNA by translocating in the 3'-5' direction.</text>
        <dbReference type="EC" id="5.6.2.4"/>
    </reaction>
</comment>
<proteinExistence type="inferred from homology"/>
<reference evidence="12" key="1">
    <citation type="journal article" date="2020" name="mSystems">
        <title>Genome- and Community-Level Interaction Insights into Carbon Utilization and Element Cycling Functions of Hydrothermarchaeota in Hydrothermal Sediment.</title>
        <authorList>
            <person name="Zhou Z."/>
            <person name="Liu Y."/>
            <person name="Xu W."/>
            <person name="Pan J."/>
            <person name="Luo Z.H."/>
            <person name="Li M."/>
        </authorList>
    </citation>
    <scope>NUCLEOTIDE SEQUENCE [LARGE SCALE GENOMIC DNA]</scope>
    <source>
        <strain evidence="12">SpSt-1224</strain>
    </source>
</reference>
<dbReference type="PANTHER" id="PTHR11070">
    <property type="entry name" value="UVRD / RECB / PCRA DNA HELICASE FAMILY MEMBER"/>
    <property type="match status" value="1"/>
</dbReference>
<dbReference type="Pfam" id="PF00580">
    <property type="entry name" value="UvrD-helicase"/>
    <property type="match status" value="2"/>
</dbReference>
<dbReference type="PROSITE" id="PS51217">
    <property type="entry name" value="UVRD_HELICASE_CTER"/>
    <property type="match status" value="1"/>
</dbReference>
<feature type="non-terminal residue" evidence="12">
    <location>
        <position position="889"/>
    </location>
</feature>
<feature type="domain" description="UvrD-like helicase C-terminal" evidence="11">
    <location>
        <begin position="520"/>
        <end position="785"/>
    </location>
</feature>
<keyword evidence="3 9" id="KW-0347">Helicase</keyword>
<keyword evidence="2 9" id="KW-0378">Hydrolase</keyword>
<evidence type="ECO:0000256" key="6">
    <source>
        <dbReference type="ARBA" id="ARBA00034617"/>
    </source>
</evidence>
<keyword evidence="5" id="KW-0413">Isomerase</keyword>
<dbReference type="Pfam" id="PF13361">
    <property type="entry name" value="UvrD_C"/>
    <property type="match status" value="1"/>
</dbReference>
<sequence length="889" mass="99036">MKVQRENYTPPSFPTNGGLPFAPETLPVAPIQLIEASAGTGKTHSISALYLRFILEQELSVDQILVLSFTEAATAELHERLRARVQTALALFEGRVNSRDHFLNHLLTNSRDRQRDRLLLQKALTEIDQAAVTTIHGFCHQMLQQGAFESGMPFELELISESKLLLEEIVRDYLATVFHGDDPRLLALLPLGEGLDSWLRIAGTAARHRDFPVLEGLQPPGGEIDLAAGEMTELIAAALAAFGLARQCWRENRETIVAILKQSDFRVEVSRRIDAGLLEQLAAYLAEPQPDSFLVPEGGEQLTPEKFRDPEAKVCPKKAIAKGRVPEHPFFPLWSAYLAASTRLAHHYRLHTIKGLIGFARRQLPARLYAARTQSFDDLLYRLAQALTGTDGYPLARLIANRYPVALIDEFQDTDPVQYAIFQAVYGRPSDSPALSPSRLILIGDPKQAIYGFRGADIFAYLRAARDSGGQRYTMTVNWRADRGMVAAVNALFGGVTNPFMVPEIDFPRVEPRPEAEDCWQGSDAGGHLPLQFLTLPPQLADRVAGAGGNRPVKGRVEKLLPELVAADIAGLLAGGAGISLPEGFHPLRPPDIAILVRSNRQAEAMQAALRKKGIKAVVYSPDSVFQSSEARQLAILLRGLQEGAGDPRRRAAMFTELLAATPRELAALADDGKNWQVWLDDFSRWRLLWRERGFMAMARAIGGEKRLAARLLTNPDGERRLTNYRHLFELMHQQEREGHLRPAALSKWLDASIAGSNQGGDADELRLESDEAAVRVLTIHRSKGLEFPVVYCPYLWKGEGRRSRRREELFTFHDPADQRLGKIVIAPNDDQRLRRREEEFAEELRLLYVAVTRARHCCLVAWEAASDYEHSALAYLLHGGDRTALATL</sequence>
<comment type="catalytic activity">
    <reaction evidence="8">
        <text>ATP + H2O = ADP + phosphate + H(+)</text>
        <dbReference type="Rhea" id="RHEA:13065"/>
        <dbReference type="ChEBI" id="CHEBI:15377"/>
        <dbReference type="ChEBI" id="CHEBI:15378"/>
        <dbReference type="ChEBI" id="CHEBI:30616"/>
        <dbReference type="ChEBI" id="CHEBI:43474"/>
        <dbReference type="ChEBI" id="CHEBI:456216"/>
        <dbReference type="EC" id="5.6.2.4"/>
    </reaction>
</comment>
<comment type="caution">
    <text evidence="12">The sequence shown here is derived from an EMBL/GenBank/DDBJ whole genome shotgun (WGS) entry which is preliminary data.</text>
</comment>
<dbReference type="GO" id="GO:0005524">
    <property type="term" value="F:ATP binding"/>
    <property type="evidence" value="ECO:0007669"/>
    <property type="project" value="UniProtKB-UniRule"/>
</dbReference>
<dbReference type="InterPro" id="IPR014017">
    <property type="entry name" value="DNA_helicase_UvrD-like_C"/>
</dbReference>
<feature type="domain" description="UvrD-like helicase ATP-binding" evidence="10">
    <location>
        <begin position="15"/>
        <end position="482"/>
    </location>
</feature>
<evidence type="ECO:0000256" key="7">
    <source>
        <dbReference type="ARBA" id="ARBA00034808"/>
    </source>
</evidence>
<gene>
    <name evidence="12" type="ORF">ENN98_07470</name>
</gene>
<protein>
    <recommendedName>
        <fullName evidence="7">DNA 3'-5' helicase</fullName>
        <ecNumber evidence="7">5.6.2.4</ecNumber>
    </recommendedName>
</protein>
<evidence type="ECO:0000256" key="3">
    <source>
        <dbReference type="ARBA" id="ARBA00022806"/>
    </source>
</evidence>
<dbReference type="InterPro" id="IPR014016">
    <property type="entry name" value="UvrD-like_ATP-bd"/>
</dbReference>
<keyword evidence="4 9" id="KW-0067">ATP-binding</keyword>
<evidence type="ECO:0000256" key="5">
    <source>
        <dbReference type="ARBA" id="ARBA00023235"/>
    </source>
</evidence>
<dbReference type="InterPro" id="IPR000212">
    <property type="entry name" value="DNA_helicase_UvrD/REP"/>
</dbReference>
<dbReference type="GO" id="GO:0003677">
    <property type="term" value="F:DNA binding"/>
    <property type="evidence" value="ECO:0007669"/>
    <property type="project" value="InterPro"/>
</dbReference>
<evidence type="ECO:0000256" key="9">
    <source>
        <dbReference type="PROSITE-ProRule" id="PRU00560"/>
    </source>
</evidence>
<dbReference type="Gene3D" id="1.10.3170.10">
    <property type="entry name" value="Recbcd, chain B, domain 2"/>
    <property type="match status" value="1"/>
</dbReference>
<dbReference type="Gene3D" id="1.10.486.10">
    <property type="entry name" value="PCRA, domain 4"/>
    <property type="match status" value="1"/>
</dbReference>
<name>A0A7C2XGW6_9BACT</name>
<feature type="binding site" evidence="9">
    <location>
        <begin position="36"/>
        <end position="43"/>
    </location>
    <ligand>
        <name>ATP</name>
        <dbReference type="ChEBI" id="CHEBI:30616"/>
    </ligand>
</feature>
<dbReference type="InterPro" id="IPR004586">
    <property type="entry name" value="RecB"/>
</dbReference>
<dbReference type="PROSITE" id="PS51198">
    <property type="entry name" value="UVRD_HELICASE_ATP_BIND"/>
    <property type="match status" value="1"/>
</dbReference>
<accession>A0A7C2XGW6</accession>
<dbReference type="GO" id="GO:0008854">
    <property type="term" value="F:exodeoxyribonuclease V activity"/>
    <property type="evidence" value="ECO:0007669"/>
    <property type="project" value="InterPro"/>
</dbReference>
<dbReference type="GO" id="GO:0009338">
    <property type="term" value="C:exodeoxyribonuclease V complex"/>
    <property type="evidence" value="ECO:0007669"/>
    <property type="project" value="TreeGrafter"/>
</dbReference>
<evidence type="ECO:0000256" key="2">
    <source>
        <dbReference type="ARBA" id="ARBA00022801"/>
    </source>
</evidence>
<dbReference type="InterPro" id="IPR027417">
    <property type="entry name" value="P-loop_NTPase"/>
</dbReference>